<dbReference type="AlphaFoldDB" id="A0A6B1DUB3"/>
<evidence type="ECO:0000256" key="1">
    <source>
        <dbReference type="ARBA" id="ARBA00004236"/>
    </source>
</evidence>
<comment type="similarity">
    <text evidence="2">Belongs to the band 7/mec-2 family. Flotillin subfamily.</text>
</comment>
<comment type="caution">
    <text evidence="8">The sequence shown here is derived from an EMBL/GenBank/DDBJ whole genome shotgun (WGS) entry which is preliminary data.</text>
</comment>
<evidence type="ECO:0000259" key="7">
    <source>
        <dbReference type="SMART" id="SM00244"/>
    </source>
</evidence>
<feature type="coiled-coil region" evidence="5">
    <location>
        <begin position="275"/>
        <end position="302"/>
    </location>
</feature>
<organism evidence="8">
    <name type="scientific">Caldilineaceae bacterium SB0662_bin_9</name>
    <dbReference type="NCBI Taxonomy" id="2605258"/>
    <lineage>
        <taxon>Bacteria</taxon>
        <taxon>Bacillati</taxon>
        <taxon>Chloroflexota</taxon>
        <taxon>Caldilineae</taxon>
        <taxon>Caldilineales</taxon>
        <taxon>Caldilineaceae</taxon>
    </lineage>
</organism>
<dbReference type="Gene3D" id="3.30.479.30">
    <property type="entry name" value="Band 7 domain"/>
    <property type="match status" value="1"/>
</dbReference>
<dbReference type="PANTHER" id="PTHR13806">
    <property type="entry name" value="FLOTILLIN-RELATED"/>
    <property type="match status" value="1"/>
</dbReference>
<name>A0A6B1DUB3_9CHLR</name>
<reference evidence="8" key="1">
    <citation type="submission" date="2019-09" db="EMBL/GenBank/DDBJ databases">
        <title>Characterisation of the sponge microbiome using genome-centric metagenomics.</title>
        <authorList>
            <person name="Engelberts J.P."/>
            <person name="Robbins S.J."/>
            <person name="De Goeij J.M."/>
            <person name="Aranda M."/>
            <person name="Bell S.C."/>
            <person name="Webster N.S."/>
        </authorList>
    </citation>
    <scope>NUCLEOTIDE SEQUENCE</scope>
    <source>
        <strain evidence="8">SB0662_bin_9</strain>
    </source>
</reference>
<comment type="subcellular location">
    <subcellularLocation>
        <location evidence="1">Cell membrane</location>
    </subcellularLocation>
</comment>
<evidence type="ECO:0000313" key="8">
    <source>
        <dbReference type="EMBL" id="MYD91309.1"/>
    </source>
</evidence>
<dbReference type="InterPro" id="IPR001107">
    <property type="entry name" value="Band_7"/>
</dbReference>
<evidence type="ECO:0000256" key="3">
    <source>
        <dbReference type="ARBA" id="ARBA00022475"/>
    </source>
</evidence>
<dbReference type="Pfam" id="PF01145">
    <property type="entry name" value="Band_7"/>
    <property type="match status" value="1"/>
</dbReference>
<dbReference type="CDD" id="cd03399">
    <property type="entry name" value="SPFH_flotillin"/>
    <property type="match status" value="1"/>
</dbReference>
<dbReference type="GO" id="GO:0005886">
    <property type="term" value="C:plasma membrane"/>
    <property type="evidence" value="ECO:0007669"/>
    <property type="project" value="UniProtKB-SubCell"/>
</dbReference>
<accession>A0A6B1DUB3</accession>
<feature type="compositionally biased region" description="Basic and acidic residues" evidence="6">
    <location>
        <begin position="443"/>
        <end position="467"/>
    </location>
</feature>
<proteinExistence type="inferred from homology"/>
<dbReference type="InterPro" id="IPR027705">
    <property type="entry name" value="Flotillin_fam"/>
</dbReference>
<dbReference type="SUPFAM" id="SSF117892">
    <property type="entry name" value="Band 7/SPFH domain"/>
    <property type="match status" value="1"/>
</dbReference>
<evidence type="ECO:0000256" key="4">
    <source>
        <dbReference type="ARBA" id="ARBA00023136"/>
    </source>
</evidence>
<evidence type="ECO:0000256" key="2">
    <source>
        <dbReference type="ARBA" id="ARBA00007161"/>
    </source>
</evidence>
<dbReference type="EMBL" id="VXPY01000094">
    <property type="protein sequence ID" value="MYD91309.1"/>
    <property type="molecule type" value="Genomic_DNA"/>
</dbReference>
<feature type="region of interest" description="Disordered" evidence="6">
    <location>
        <begin position="441"/>
        <end position="467"/>
    </location>
</feature>
<dbReference type="PANTHER" id="PTHR13806:SF31">
    <property type="entry name" value="FLOTILLIN-LIKE PROTEIN 1-RELATED"/>
    <property type="match status" value="1"/>
</dbReference>
<evidence type="ECO:0000256" key="5">
    <source>
        <dbReference type="SAM" id="Coils"/>
    </source>
</evidence>
<keyword evidence="5" id="KW-0175">Coiled coil</keyword>
<protein>
    <submittedName>
        <fullName evidence="8">Flotillin family protein</fullName>
    </submittedName>
</protein>
<feature type="domain" description="Band 7" evidence="7">
    <location>
        <begin position="26"/>
        <end position="195"/>
    </location>
</feature>
<dbReference type="InterPro" id="IPR036013">
    <property type="entry name" value="Band_7/SPFH_dom_sf"/>
</dbReference>
<sequence length="467" mass="50417">MSFNLTVTLVALLAVLVMAAVIAVVRRIRTCPSDKILVKYGQVGGDKSAKAIHGGTTFVWPIVQGYRYLDLTPMTVDIDLRGALSKQNIRVNVPSRFTFGIGTFQELMNNAAERLLSLDAHQVEDTAKDIIYGQLRATIAMMDIEEINGDREKFESRVLENIESELMKIGLRLINVNISDITDESGYIEALGQRAAAEAVNTAKVEVAQQERTGAVGSAEAEQEQRTRVADANAKAVTGENQAMAVEAASQADLREAQAEASRRGDAAEAVKVAAAEQEGYVAEQQAEIARAERDRAREYANIVVPAEIERDRVRTEAEGEKQKQVLAGEAEGEALRAKLAGEAQGRMEILTKMADGFREIVASAGNDPDKAARLMIVDKLEAIAQVQASAISNIDFEKVVVYDSGNGNAVGNFLGGLTQALPPFHEVAKMAGIELPEYLGEMTKDGTGDDRQVPADDHNESSDEAA</sequence>
<keyword evidence="4" id="KW-0472">Membrane</keyword>
<keyword evidence="3" id="KW-1003">Cell membrane</keyword>
<dbReference type="SMART" id="SM00244">
    <property type="entry name" value="PHB"/>
    <property type="match status" value="1"/>
</dbReference>
<evidence type="ECO:0000256" key="6">
    <source>
        <dbReference type="SAM" id="MobiDB-lite"/>
    </source>
</evidence>
<gene>
    <name evidence="8" type="ORF">F4Y08_13390</name>
</gene>